<evidence type="ECO:0000256" key="10">
    <source>
        <dbReference type="ARBA" id="ARBA00023136"/>
    </source>
</evidence>
<keyword evidence="17" id="KW-1185">Reference proteome</keyword>
<dbReference type="InParanoid" id="W0RBC2"/>
<keyword evidence="8" id="KW-0653">Protein transport</keyword>
<feature type="domain" description="AAA+ ATPase" evidence="14">
    <location>
        <begin position="69"/>
        <end position="235"/>
    </location>
</feature>
<protein>
    <recommendedName>
        <fullName evidence="3">Flagellar biosynthesis protein FlhF</fullName>
    </recommendedName>
    <alternativeName>
        <fullName evidence="13">Flagella-associated GTP-binding protein</fullName>
    </alternativeName>
</protein>
<dbReference type="GO" id="GO:0006614">
    <property type="term" value="P:SRP-dependent cotranslational protein targeting to membrane"/>
    <property type="evidence" value="ECO:0007669"/>
    <property type="project" value="InterPro"/>
</dbReference>
<evidence type="ECO:0000256" key="1">
    <source>
        <dbReference type="ARBA" id="ARBA00004413"/>
    </source>
</evidence>
<evidence type="ECO:0000256" key="5">
    <source>
        <dbReference type="ARBA" id="ARBA00022475"/>
    </source>
</evidence>
<evidence type="ECO:0000313" key="16">
    <source>
        <dbReference type="EMBL" id="AHG87742.1"/>
    </source>
</evidence>
<dbReference type="CDD" id="cd17873">
    <property type="entry name" value="FlhF"/>
    <property type="match status" value="1"/>
</dbReference>
<keyword evidence="9" id="KW-0342">GTP-binding</keyword>
<keyword evidence="5" id="KW-1003">Cell membrane</keyword>
<proteinExistence type="inferred from homology"/>
<dbReference type="FunCoup" id="W0RBC2">
    <property type="interactions" value="51"/>
</dbReference>
<comment type="function">
    <text evidence="12">Necessary for flagellar biosynthesis. May be involved in translocation of the flagellum.</text>
</comment>
<evidence type="ECO:0000256" key="6">
    <source>
        <dbReference type="ARBA" id="ARBA00022741"/>
    </source>
</evidence>
<dbReference type="GO" id="GO:0015031">
    <property type="term" value="P:protein transport"/>
    <property type="evidence" value="ECO:0007669"/>
    <property type="project" value="UniProtKB-KW"/>
</dbReference>
<dbReference type="InterPro" id="IPR003593">
    <property type="entry name" value="AAA+_ATPase"/>
</dbReference>
<dbReference type="GO" id="GO:0003924">
    <property type="term" value="F:GTPase activity"/>
    <property type="evidence" value="ECO:0007669"/>
    <property type="project" value="InterPro"/>
</dbReference>
<dbReference type="GO" id="GO:0005047">
    <property type="term" value="F:signal recognition particle binding"/>
    <property type="evidence" value="ECO:0007669"/>
    <property type="project" value="TreeGrafter"/>
</dbReference>
<keyword evidence="6" id="KW-0547">Nucleotide-binding</keyword>
<dbReference type="eggNOG" id="COG1419">
    <property type="taxonomic scope" value="Bacteria"/>
</dbReference>
<dbReference type="GO" id="GO:0005886">
    <property type="term" value="C:plasma membrane"/>
    <property type="evidence" value="ECO:0007669"/>
    <property type="project" value="UniProtKB-SubCell"/>
</dbReference>
<dbReference type="SMART" id="SM00962">
    <property type="entry name" value="SRP54"/>
    <property type="match status" value="1"/>
</dbReference>
<feature type="domain" description="SRP54-type proteins GTP-binding" evidence="15">
    <location>
        <begin position="70"/>
        <end position="256"/>
    </location>
</feature>
<organism evidence="16 17">
    <name type="scientific">Gemmatirosa kalamazoonensis</name>
    <dbReference type="NCBI Taxonomy" id="861299"/>
    <lineage>
        <taxon>Bacteria</taxon>
        <taxon>Pseudomonadati</taxon>
        <taxon>Gemmatimonadota</taxon>
        <taxon>Gemmatimonadia</taxon>
        <taxon>Gemmatimonadales</taxon>
        <taxon>Gemmatimonadaceae</taxon>
        <taxon>Gemmatirosa</taxon>
    </lineage>
</organism>
<reference evidence="16 17" key="1">
    <citation type="journal article" date="2014" name="Genome Announc.">
        <title>Genome Sequence and Methylome of Soil Bacterium Gemmatirosa kalamazoonensis KBS708T, a Member of the Rarely Cultivated Gemmatimonadetes Phylum.</title>
        <authorList>
            <person name="Debruyn J.M."/>
            <person name="Radosevich M."/>
            <person name="Wommack K.E."/>
            <person name="Polson S.W."/>
            <person name="Hauser L.J."/>
            <person name="Fawaz M.N."/>
            <person name="Korlach J."/>
            <person name="Tsai Y.C."/>
        </authorList>
    </citation>
    <scope>NUCLEOTIDE SEQUENCE [LARGE SCALE GENOMIC DNA]</scope>
    <source>
        <strain evidence="16 17">KBS708</strain>
    </source>
</reference>
<dbReference type="GO" id="GO:0005525">
    <property type="term" value="F:GTP binding"/>
    <property type="evidence" value="ECO:0007669"/>
    <property type="project" value="UniProtKB-KW"/>
</dbReference>
<keyword evidence="11" id="KW-1006">Bacterial flagellum protein export</keyword>
<keyword evidence="4" id="KW-0813">Transport</keyword>
<evidence type="ECO:0000256" key="11">
    <source>
        <dbReference type="ARBA" id="ARBA00023225"/>
    </source>
</evidence>
<dbReference type="Gene3D" id="3.40.50.300">
    <property type="entry name" value="P-loop containing nucleotide triphosphate hydrolases"/>
    <property type="match status" value="1"/>
</dbReference>
<evidence type="ECO:0000256" key="7">
    <source>
        <dbReference type="ARBA" id="ARBA00022795"/>
    </source>
</evidence>
<dbReference type="SUPFAM" id="SSF52540">
    <property type="entry name" value="P-loop containing nucleoside triphosphate hydrolases"/>
    <property type="match status" value="1"/>
</dbReference>
<evidence type="ECO:0000256" key="4">
    <source>
        <dbReference type="ARBA" id="ARBA00022448"/>
    </source>
</evidence>
<dbReference type="Pfam" id="PF00448">
    <property type="entry name" value="SRP54"/>
    <property type="match status" value="1"/>
</dbReference>
<evidence type="ECO:0000259" key="14">
    <source>
        <dbReference type="SMART" id="SM00382"/>
    </source>
</evidence>
<evidence type="ECO:0000313" key="17">
    <source>
        <dbReference type="Proteomes" id="UP000019151"/>
    </source>
</evidence>
<evidence type="ECO:0000256" key="2">
    <source>
        <dbReference type="ARBA" id="ARBA00008531"/>
    </source>
</evidence>
<dbReference type="InterPro" id="IPR047040">
    <property type="entry name" value="FlhF__GTPase_dom"/>
</dbReference>
<dbReference type="GO" id="GO:0044781">
    <property type="term" value="P:bacterial-type flagellum organization"/>
    <property type="evidence" value="ECO:0007669"/>
    <property type="project" value="UniProtKB-KW"/>
</dbReference>
<evidence type="ECO:0000256" key="8">
    <source>
        <dbReference type="ARBA" id="ARBA00022927"/>
    </source>
</evidence>
<sequence>MRRDVTRRIFRGRDLVAVSAQARAAFGDDAVVLRTSSLQVGAASAIEIVAAPHRDVERFRARMTPKPERPSVIAFVGPTGAGKTTTAVKAALHPDAFGDRRVGFVTLDTYRAGAVAQLETYAQVAGVPLEVAYEPADVAPALARLADRDVVIVDTPGRGPKAGDAAEWRALLDAIAPDEVHLVVPATVRRDVAEAVRDAMEHATHAVLTKLDEVPEESGVADLAAALDLPVRWVTDGQSIPTDLAAGVPRLVRALGVRGGIE</sequence>
<keyword evidence="7" id="KW-1005">Bacterial flagellum biogenesis</keyword>
<dbReference type="Proteomes" id="UP000019151">
    <property type="component" value="Chromosome"/>
</dbReference>
<dbReference type="EMBL" id="CP007128">
    <property type="protein sequence ID" value="AHG87742.1"/>
    <property type="molecule type" value="Genomic_DNA"/>
</dbReference>
<dbReference type="STRING" id="861299.J421_0205"/>
<dbReference type="PANTHER" id="PTHR43134">
    <property type="entry name" value="SIGNAL RECOGNITION PARTICLE RECEPTOR SUBUNIT ALPHA"/>
    <property type="match status" value="1"/>
</dbReference>
<dbReference type="SMART" id="SM00382">
    <property type="entry name" value="AAA"/>
    <property type="match status" value="1"/>
</dbReference>
<dbReference type="InterPro" id="IPR000897">
    <property type="entry name" value="SRP54_GTPase_dom"/>
</dbReference>
<comment type="similarity">
    <text evidence="2">Belongs to the GTP-binding SRP family.</text>
</comment>
<accession>W0RBC2</accession>
<keyword evidence="10" id="KW-0472">Membrane</keyword>
<dbReference type="PANTHER" id="PTHR43134:SF3">
    <property type="entry name" value="FLAGELLAR BIOSYNTHESIS PROTEIN FLHF"/>
    <property type="match status" value="1"/>
</dbReference>
<evidence type="ECO:0000259" key="15">
    <source>
        <dbReference type="SMART" id="SM00962"/>
    </source>
</evidence>
<dbReference type="HOGENOM" id="CLU_952348_0_0_0"/>
<dbReference type="KEGG" id="gba:J421_0205"/>
<evidence type="ECO:0000256" key="12">
    <source>
        <dbReference type="ARBA" id="ARBA00025337"/>
    </source>
</evidence>
<evidence type="ECO:0000256" key="13">
    <source>
        <dbReference type="ARBA" id="ARBA00030866"/>
    </source>
</evidence>
<dbReference type="AlphaFoldDB" id="W0RBC2"/>
<gene>
    <name evidence="16" type="ORF">J421_0205</name>
</gene>
<evidence type="ECO:0000256" key="9">
    <source>
        <dbReference type="ARBA" id="ARBA00023134"/>
    </source>
</evidence>
<evidence type="ECO:0000256" key="3">
    <source>
        <dbReference type="ARBA" id="ARBA00014919"/>
    </source>
</evidence>
<name>W0RBC2_9BACT</name>
<comment type="subcellular location">
    <subcellularLocation>
        <location evidence="1">Cell membrane</location>
        <topology evidence="1">Peripheral membrane protein</topology>
        <orientation evidence="1">Cytoplasmic side</orientation>
    </subcellularLocation>
</comment>
<dbReference type="InterPro" id="IPR027417">
    <property type="entry name" value="P-loop_NTPase"/>
</dbReference>